<evidence type="ECO:0000313" key="3">
    <source>
        <dbReference type="Proteomes" id="UP001345013"/>
    </source>
</evidence>
<gene>
    <name evidence="2" type="ORF">LTR24_002884</name>
</gene>
<feature type="compositionally biased region" description="Basic and acidic residues" evidence="1">
    <location>
        <begin position="201"/>
        <end position="214"/>
    </location>
</feature>
<reference evidence="2 3" key="1">
    <citation type="submission" date="2023-08" db="EMBL/GenBank/DDBJ databases">
        <title>Black Yeasts Isolated from many extreme environments.</title>
        <authorList>
            <person name="Coleine C."/>
            <person name="Stajich J.E."/>
            <person name="Selbmann L."/>
        </authorList>
    </citation>
    <scope>NUCLEOTIDE SEQUENCE [LARGE SCALE GENOMIC DNA]</scope>
    <source>
        <strain evidence="2 3">CCFEE 5885</strain>
    </source>
</reference>
<accession>A0ABR0KGP8</accession>
<dbReference type="EMBL" id="JAVRRG010000025">
    <property type="protein sequence ID" value="KAK5095920.1"/>
    <property type="molecule type" value="Genomic_DNA"/>
</dbReference>
<sequence>MAMKLVDGLDSSCVVLAYDDYECSSLVGSVPVSGKCVAATKAKIGSWQAQCNSTDGSHVAAAATSYASGELKRRGKYRLPAVRDEANMTNYTTDPIATASSIVSEISSAISESATATDAETTSSPSAGAAFSSAVSSGAEIGYSLTSYLTDTASPATTTGARNATGTPSMTTTGAATVVTYSGNTHANGSRHLPAGCSSNEPDREWQGLDDNSRKHARGSRSSCSAIRRGLSQYLIELVWLSRTTCEKVMFWSLVLKRNFPCLSRSP</sequence>
<feature type="region of interest" description="Disordered" evidence="1">
    <location>
        <begin position="187"/>
        <end position="220"/>
    </location>
</feature>
<keyword evidence="3" id="KW-1185">Reference proteome</keyword>
<dbReference type="Proteomes" id="UP001345013">
    <property type="component" value="Unassembled WGS sequence"/>
</dbReference>
<comment type="caution">
    <text evidence="2">The sequence shown here is derived from an EMBL/GenBank/DDBJ whole genome shotgun (WGS) entry which is preliminary data.</text>
</comment>
<evidence type="ECO:0000313" key="2">
    <source>
        <dbReference type="EMBL" id="KAK5095920.1"/>
    </source>
</evidence>
<name>A0ABR0KGP8_9EURO</name>
<proteinExistence type="predicted"/>
<evidence type="ECO:0000256" key="1">
    <source>
        <dbReference type="SAM" id="MobiDB-lite"/>
    </source>
</evidence>
<protein>
    <submittedName>
        <fullName evidence="2">Uncharacterized protein</fullName>
    </submittedName>
</protein>
<organism evidence="2 3">
    <name type="scientific">Lithohypha guttulata</name>
    <dbReference type="NCBI Taxonomy" id="1690604"/>
    <lineage>
        <taxon>Eukaryota</taxon>
        <taxon>Fungi</taxon>
        <taxon>Dikarya</taxon>
        <taxon>Ascomycota</taxon>
        <taxon>Pezizomycotina</taxon>
        <taxon>Eurotiomycetes</taxon>
        <taxon>Chaetothyriomycetidae</taxon>
        <taxon>Chaetothyriales</taxon>
        <taxon>Trichomeriaceae</taxon>
        <taxon>Lithohypha</taxon>
    </lineage>
</organism>